<dbReference type="InterPro" id="IPR016909">
    <property type="entry name" value="rRNA_lsu_MeTfrase_F"/>
</dbReference>
<dbReference type="PIRSF" id="PIRSF029038">
    <property type="entry name" value="Mtase_YbiN_prd"/>
    <property type="match status" value="1"/>
</dbReference>
<name>A0A3B0U5W9_9ZZZZ</name>
<reference evidence="6" key="1">
    <citation type="submission" date="2018-06" db="EMBL/GenBank/DDBJ databases">
        <authorList>
            <person name="Zhirakovskaya E."/>
        </authorList>
    </citation>
    <scope>NUCLEOTIDE SEQUENCE</scope>
</reference>
<keyword evidence="5" id="KW-0949">S-adenosyl-L-methionine</keyword>
<dbReference type="PANTHER" id="PTHR13393:SF0">
    <property type="entry name" value="RNA N6-ADENOSINE-METHYLTRANSFERASE METTL16"/>
    <property type="match status" value="1"/>
</dbReference>
<dbReference type="GO" id="GO:0005737">
    <property type="term" value="C:cytoplasm"/>
    <property type="evidence" value="ECO:0007669"/>
    <property type="project" value="InterPro"/>
</dbReference>
<dbReference type="Pfam" id="PF05971">
    <property type="entry name" value="Methyltransf_10"/>
    <property type="match status" value="1"/>
</dbReference>
<keyword evidence="1" id="KW-0963">Cytoplasm</keyword>
<evidence type="ECO:0000256" key="5">
    <source>
        <dbReference type="ARBA" id="ARBA00022691"/>
    </source>
</evidence>
<evidence type="ECO:0000256" key="1">
    <source>
        <dbReference type="ARBA" id="ARBA00022490"/>
    </source>
</evidence>
<dbReference type="CDD" id="cd02440">
    <property type="entry name" value="AdoMet_MTases"/>
    <property type="match status" value="1"/>
</dbReference>
<organism evidence="6">
    <name type="scientific">hydrothermal vent metagenome</name>
    <dbReference type="NCBI Taxonomy" id="652676"/>
    <lineage>
        <taxon>unclassified sequences</taxon>
        <taxon>metagenomes</taxon>
        <taxon>ecological metagenomes</taxon>
    </lineage>
</organism>
<evidence type="ECO:0000313" key="6">
    <source>
        <dbReference type="EMBL" id="VAW25728.1"/>
    </source>
</evidence>
<evidence type="ECO:0000256" key="3">
    <source>
        <dbReference type="ARBA" id="ARBA00022603"/>
    </source>
</evidence>
<protein>
    <submittedName>
        <fullName evidence="6">23S rRNA (Adenine(1618)-N(6))-methyltransferase</fullName>
        <ecNumber evidence="6">2.1.1.181</ecNumber>
    </submittedName>
</protein>
<dbReference type="NCBIfam" id="NF008725">
    <property type="entry name" value="PRK11727.1"/>
    <property type="match status" value="1"/>
</dbReference>
<dbReference type="InterPro" id="IPR029063">
    <property type="entry name" value="SAM-dependent_MTases_sf"/>
</dbReference>
<dbReference type="PANTHER" id="PTHR13393">
    <property type="entry name" value="SAM-DEPENDENT METHYLTRANSFERASE"/>
    <property type="match status" value="1"/>
</dbReference>
<keyword evidence="2" id="KW-0698">rRNA processing</keyword>
<dbReference type="AlphaFoldDB" id="A0A3B0U5W9"/>
<keyword evidence="4 6" id="KW-0808">Transferase</keyword>
<sequence>MPDNKKTHKAIKTRLHPHNKHNTRYDFKELIISYPALSPFVKLNKYNDESIDFSDADAVKALNSALLKQFYSINTWEIPNGYLCPPIPGRADYIHHLADAMANLNKGHIPQGANIKCLDIGVGANCIYPIIGTAEYGWSFIGSDIDPVSIAAAHNIVKNNERLTQRVSIRLQEHKKDFFYGVISKEEKVDFTLCNPPFHASAKDAANSTQRKLNNLTHKKNSPVVKNFGGVNNELWYEGGERKFVLDMVRESKKFSKTVCMFSSLLSKQSNVKAVQMALKEADARNIKTIPMGQGNKSSRIITWSFLSAVEQKNWMEDRWK</sequence>
<keyword evidence="3 6" id="KW-0489">Methyltransferase</keyword>
<gene>
    <name evidence="6" type="ORF">MNBD_BACTEROID06-563</name>
</gene>
<dbReference type="Gene3D" id="3.40.50.150">
    <property type="entry name" value="Vaccinia Virus protein VP39"/>
    <property type="match status" value="1"/>
</dbReference>
<dbReference type="EC" id="2.1.1.181" evidence="6"/>
<dbReference type="EMBL" id="UOES01000008">
    <property type="protein sequence ID" value="VAW25728.1"/>
    <property type="molecule type" value="Genomic_DNA"/>
</dbReference>
<dbReference type="SUPFAM" id="SSF53335">
    <property type="entry name" value="S-adenosyl-L-methionine-dependent methyltransferases"/>
    <property type="match status" value="1"/>
</dbReference>
<dbReference type="GO" id="GO:0052907">
    <property type="term" value="F:23S rRNA (adenine(1618)-N(6))-methyltransferase activity"/>
    <property type="evidence" value="ECO:0007669"/>
    <property type="project" value="UniProtKB-EC"/>
</dbReference>
<evidence type="ECO:0000256" key="2">
    <source>
        <dbReference type="ARBA" id="ARBA00022552"/>
    </source>
</evidence>
<evidence type="ECO:0000256" key="4">
    <source>
        <dbReference type="ARBA" id="ARBA00022679"/>
    </source>
</evidence>
<dbReference type="HAMAP" id="MF_01848">
    <property type="entry name" value="23SrRNA_methyltr_F"/>
    <property type="match status" value="1"/>
</dbReference>
<accession>A0A3B0U5W9</accession>
<dbReference type="InterPro" id="IPR010286">
    <property type="entry name" value="METTL16/RlmF"/>
</dbReference>
<dbReference type="GO" id="GO:0070475">
    <property type="term" value="P:rRNA base methylation"/>
    <property type="evidence" value="ECO:0007669"/>
    <property type="project" value="TreeGrafter"/>
</dbReference>
<proteinExistence type="inferred from homology"/>